<proteinExistence type="predicted"/>
<organism evidence="5 6">
    <name type="scientific">Malassezia globosa (strain ATCC MYA-4612 / CBS 7966)</name>
    <name type="common">Dandruff-associated fungus</name>
    <dbReference type="NCBI Taxonomy" id="425265"/>
    <lineage>
        <taxon>Eukaryota</taxon>
        <taxon>Fungi</taxon>
        <taxon>Dikarya</taxon>
        <taxon>Basidiomycota</taxon>
        <taxon>Ustilaginomycotina</taxon>
        <taxon>Malasseziomycetes</taxon>
        <taxon>Malasseziales</taxon>
        <taxon>Malasseziaceae</taxon>
        <taxon>Malassezia</taxon>
    </lineage>
</organism>
<keyword evidence="3" id="KW-0411">Iron-sulfur</keyword>
<dbReference type="GO" id="GO:0005739">
    <property type="term" value="C:mitochondrion"/>
    <property type="evidence" value="ECO:0007669"/>
    <property type="project" value="TreeGrafter"/>
</dbReference>
<dbReference type="InterPro" id="IPR036008">
    <property type="entry name" value="Aconitase_4Fe-4S_dom"/>
</dbReference>
<dbReference type="PANTHER" id="PTHR43160">
    <property type="entry name" value="ACONITATE HYDRATASE B"/>
    <property type="match status" value="1"/>
</dbReference>
<reference evidence="5 6" key="1">
    <citation type="journal article" date="2007" name="Proc. Natl. Acad. Sci. U.S.A.">
        <title>Dandruff-associated Malassezia genomes reveal convergent and divergent virulence traits shared with plant and human fungal pathogens.</title>
        <authorList>
            <person name="Xu J."/>
            <person name="Saunders C.W."/>
            <person name="Hu P."/>
            <person name="Grant R.A."/>
            <person name="Boekhout T."/>
            <person name="Kuramae E.E."/>
            <person name="Kronstad J.W."/>
            <person name="Deangelis Y.M."/>
            <person name="Reeder N.L."/>
            <person name="Johnstone K.R."/>
            <person name="Leland M."/>
            <person name="Fieno A.M."/>
            <person name="Begley W.M."/>
            <person name="Sun Y."/>
            <person name="Lacey M.P."/>
            <person name="Chaudhary T."/>
            <person name="Keough T."/>
            <person name="Chu L."/>
            <person name="Sears R."/>
            <person name="Yuan B."/>
            <person name="Dawson T.L.Jr."/>
        </authorList>
    </citation>
    <scope>NUCLEOTIDE SEQUENCE [LARGE SCALE GENOMIC DNA]</scope>
    <source>
        <strain evidence="6">ATCC MYA-4612 / CBS 7966</strain>
    </source>
</reference>
<name>A8PTA7_MALGO</name>
<keyword evidence="6" id="KW-1185">Reference proteome</keyword>
<dbReference type="InterPro" id="IPR015931">
    <property type="entry name" value="Acnase/IPM_dHydase_lsu_aba_1/3"/>
</dbReference>
<dbReference type="InterPro" id="IPR001030">
    <property type="entry name" value="Acoase/IPM_deHydtase_lsu_aba"/>
</dbReference>
<dbReference type="OrthoDB" id="2224430at2759"/>
<dbReference type="FunFam" id="3.30.499.10:FF:000004">
    <property type="entry name" value="Aconitate hydratase, mitochondrial"/>
    <property type="match status" value="1"/>
</dbReference>
<dbReference type="PANTHER" id="PTHR43160:SF2">
    <property type="entry name" value="HOMOCITRATE DEHYDRATASE, MITOCHONDRIAL"/>
    <property type="match status" value="1"/>
</dbReference>
<dbReference type="KEGG" id="mgl:MGL_0394"/>
<protein>
    <recommendedName>
        <fullName evidence="4">Aconitase/3-isopropylmalate dehydratase large subunit alpha/beta/alpha domain-containing protein</fullName>
    </recommendedName>
</protein>
<accession>A8PTA7</accession>
<evidence type="ECO:0000256" key="3">
    <source>
        <dbReference type="ARBA" id="ARBA00023014"/>
    </source>
</evidence>
<dbReference type="EMBL" id="AAYY01000001">
    <property type="protein sequence ID" value="EDP45405.1"/>
    <property type="molecule type" value="Genomic_DNA"/>
</dbReference>
<evidence type="ECO:0000256" key="2">
    <source>
        <dbReference type="ARBA" id="ARBA00023004"/>
    </source>
</evidence>
<dbReference type="Pfam" id="PF00330">
    <property type="entry name" value="Aconitase"/>
    <property type="match status" value="1"/>
</dbReference>
<dbReference type="Gene3D" id="3.30.499.10">
    <property type="entry name" value="Aconitase, domain 3"/>
    <property type="match status" value="1"/>
</dbReference>
<keyword evidence="1" id="KW-0479">Metal-binding</keyword>
<dbReference type="InterPro" id="IPR050926">
    <property type="entry name" value="Aconitase/IPM_isomerase"/>
</dbReference>
<comment type="caution">
    <text evidence="5">The sequence shown here is derived from an EMBL/GenBank/DDBJ whole genome shotgun (WGS) entry which is preliminary data.</text>
</comment>
<dbReference type="VEuPathDB" id="FungiDB:MGL_0394"/>
<evidence type="ECO:0000313" key="5">
    <source>
        <dbReference type="EMBL" id="EDP45405.1"/>
    </source>
</evidence>
<dbReference type="STRING" id="425265.A8PTA7"/>
<evidence type="ECO:0000313" key="6">
    <source>
        <dbReference type="Proteomes" id="UP000008837"/>
    </source>
</evidence>
<dbReference type="AlphaFoldDB" id="A8PTA7"/>
<sequence length="239" mass="25703">MYILRVCRGMQNCWRSSRAYEHFCKGAPWTLAEKILYTHLLNPAVDLAGAGADPSKVRGARYLRLGVDRLAMQDASAQMALLQFMTCGMSQSAVPASVHCDHLIQAYEGAQADLQRSLETQHEVFAFLESACRKYGIEFWRPGSGIIHQIVLENYAAPGLLMLGTDSHTPNASGLGCLAIGVGGADAVDALTATPLGVACAESLGRASAWKAVAVVLGQGCDSAPDGRAYRAWRHRLHC</sequence>
<gene>
    <name evidence="5" type="ORF">MGL_0394</name>
</gene>
<dbReference type="InParanoid" id="A8PTA7"/>
<feature type="domain" description="Aconitase/3-isopropylmalate dehydratase large subunit alpha/beta/alpha" evidence="4">
    <location>
        <begin position="61"/>
        <end position="204"/>
    </location>
</feature>
<dbReference type="PRINTS" id="PR00415">
    <property type="entry name" value="ACONITASE"/>
</dbReference>
<keyword evidence="2" id="KW-0408">Iron</keyword>
<dbReference type="GeneID" id="5856925"/>
<dbReference type="RefSeq" id="XP_001732619.1">
    <property type="nucleotide sequence ID" value="XM_001732567.1"/>
</dbReference>
<evidence type="ECO:0000259" key="4">
    <source>
        <dbReference type="Pfam" id="PF00330"/>
    </source>
</evidence>
<evidence type="ECO:0000256" key="1">
    <source>
        <dbReference type="ARBA" id="ARBA00022723"/>
    </source>
</evidence>
<dbReference type="SUPFAM" id="SSF53732">
    <property type="entry name" value="Aconitase iron-sulfur domain"/>
    <property type="match status" value="1"/>
</dbReference>
<dbReference type="GO" id="GO:0051539">
    <property type="term" value="F:4 iron, 4 sulfur cluster binding"/>
    <property type="evidence" value="ECO:0007669"/>
    <property type="project" value="TreeGrafter"/>
</dbReference>
<dbReference type="GO" id="GO:0005829">
    <property type="term" value="C:cytosol"/>
    <property type="evidence" value="ECO:0007669"/>
    <property type="project" value="TreeGrafter"/>
</dbReference>
<dbReference type="Proteomes" id="UP000008837">
    <property type="component" value="Unassembled WGS sequence"/>
</dbReference>
<dbReference type="GO" id="GO:0003994">
    <property type="term" value="F:aconitate hydratase activity"/>
    <property type="evidence" value="ECO:0007669"/>
    <property type="project" value="TreeGrafter"/>
</dbReference>
<dbReference type="GO" id="GO:0046872">
    <property type="term" value="F:metal ion binding"/>
    <property type="evidence" value="ECO:0007669"/>
    <property type="project" value="UniProtKB-KW"/>
</dbReference>